<gene>
    <name evidence="1" type="ORF">OHV25_00635</name>
    <name evidence="2" type="ORF">OHV25_39205</name>
</gene>
<evidence type="ECO:0000313" key="2">
    <source>
        <dbReference type="EMBL" id="WTU45164.1"/>
    </source>
</evidence>
<proteinExistence type="predicted"/>
<protein>
    <submittedName>
        <fullName evidence="2">Uncharacterized protein</fullName>
    </submittedName>
</protein>
<reference evidence="2" key="1">
    <citation type="submission" date="2022-10" db="EMBL/GenBank/DDBJ databases">
        <title>The complete genomes of actinobacterial strains from the NBC collection.</title>
        <authorList>
            <person name="Joergensen T.S."/>
            <person name="Alvarez Arevalo M."/>
            <person name="Sterndorff E.B."/>
            <person name="Faurdal D."/>
            <person name="Vuksanovic O."/>
            <person name="Mourched A.-S."/>
            <person name="Charusanti P."/>
            <person name="Shaw S."/>
            <person name="Blin K."/>
            <person name="Weber T."/>
        </authorList>
    </citation>
    <scope>NUCLEOTIDE SEQUENCE</scope>
    <source>
        <strain evidence="2">NBC_00060</strain>
    </source>
</reference>
<dbReference type="EMBL" id="CP108253">
    <property type="protein sequence ID" value="WTU38194.1"/>
    <property type="molecule type" value="Genomic_DNA"/>
</dbReference>
<accession>A0AAU2HE41</accession>
<evidence type="ECO:0000313" key="1">
    <source>
        <dbReference type="EMBL" id="WTU38194.1"/>
    </source>
</evidence>
<organism evidence="2">
    <name type="scientific">Streptomyces sp. NBC_00060</name>
    <dbReference type="NCBI Taxonomy" id="2975636"/>
    <lineage>
        <taxon>Bacteria</taxon>
        <taxon>Bacillati</taxon>
        <taxon>Actinomycetota</taxon>
        <taxon>Actinomycetes</taxon>
        <taxon>Kitasatosporales</taxon>
        <taxon>Streptomycetaceae</taxon>
        <taxon>Streptomyces</taxon>
    </lineage>
</organism>
<dbReference type="AlphaFoldDB" id="A0AAU2HE41"/>
<name>A0AAU2HE41_9ACTN</name>
<sequence>MRGGDDYGPFGRRFPQRSSDDAVICVDHARFTSEAADRISDLLGVLLQAAGIAAEGGAVDDRDALLNLLSGQGK</sequence>
<dbReference type="EMBL" id="CP108253">
    <property type="protein sequence ID" value="WTU45164.1"/>
    <property type="molecule type" value="Genomic_DNA"/>
</dbReference>